<accession>A0ABP5EHV5</accession>
<organism evidence="1 2">
    <name type="scientific">Microbacterium pumilum</name>
    <dbReference type="NCBI Taxonomy" id="344165"/>
    <lineage>
        <taxon>Bacteria</taxon>
        <taxon>Bacillati</taxon>
        <taxon>Actinomycetota</taxon>
        <taxon>Actinomycetes</taxon>
        <taxon>Micrococcales</taxon>
        <taxon>Microbacteriaceae</taxon>
        <taxon>Microbacterium</taxon>
    </lineage>
</organism>
<reference evidence="2" key="1">
    <citation type="journal article" date="2019" name="Int. J. Syst. Evol. Microbiol.">
        <title>The Global Catalogue of Microorganisms (GCM) 10K type strain sequencing project: providing services to taxonomists for standard genome sequencing and annotation.</title>
        <authorList>
            <consortium name="The Broad Institute Genomics Platform"/>
            <consortium name="The Broad Institute Genome Sequencing Center for Infectious Disease"/>
            <person name="Wu L."/>
            <person name="Ma J."/>
        </authorList>
    </citation>
    <scope>NUCLEOTIDE SEQUENCE [LARGE SCALE GENOMIC DNA]</scope>
    <source>
        <strain evidence="2">JCM 14902</strain>
    </source>
</reference>
<evidence type="ECO:0000313" key="1">
    <source>
        <dbReference type="EMBL" id="GAA1996526.1"/>
    </source>
</evidence>
<gene>
    <name evidence="1" type="ORF">GCM10009777_36760</name>
</gene>
<proteinExistence type="predicted"/>
<dbReference type="EMBL" id="BAAAOH010000001">
    <property type="protein sequence ID" value="GAA1996526.1"/>
    <property type="molecule type" value="Genomic_DNA"/>
</dbReference>
<sequence length="91" mass="9467">MPELNVGIGHPPKAIVVIQGRAPDAHLTHLGDRIGFMSSPSDAGPPRMMLTHCLVSSSSGDAFQAGSEESACDVAVEGVDLEEQAEVEGRV</sequence>
<evidence type="ECO:0000313" key="2">
    <source>
        <dbReference type="Proteomes" id="UP001500326"/>
    </source>
</evidence>
<dbReference type="Proteomes" id="UP001500326">
    <property type="component" value="Unassembled WGS sequence"/>
</dbReference>
<comment type="caution">
    <text evidence="1">The sequence shown here is derived from an EMBL/GenBank/DDBJ whole genome shotgun (WGS) entry which is preliminary data.</text>
</comment>
<protein>
    <submittedName>
        <fullName evidence="1">Uncharacterized protein</fullName>
    </submittedName>
</protein>
<name>A0ABP5EHV5_9MICO</name>
<keyword evidence="2" id="KW-1185">Reference proteome</keyword>